<dbReference type="PANTHER" id="PTHR32086">
    <property type="entry name" value="FANCONI ANEMIA GROUP D2 PROTEIN"/>
    <property type="match status" value="1"/>
</dbReference>
<proteinExistence type="inferred from homology"/>
<reference evidence="7" key="1">
    <citation type="submission" date="2020-11" db="EMBL/GenBank/DDBJ databases">
        <authorList>
            <person name="Tran Van P."/>
        </authorList>
    </citation>
    <scope>NUCLEOTIDE SEQUENCE</scope>
</reference>
<feature type="region of interest" description="Disordered" evidence="6">
    <location>
        <begin position="727"/>
        <end position="763"/>
    </location>
</feature>
<sequence length="1044" mass="118962">MGSNILVYYEADDLDNVTTEAGNSLLQWSRGLTRYSRFGLDCQRRGGQGLNPSQVQKTDKEISWVQLILKQLKFIGPVVKPLELNDWYFQLLEGVPHNLNSLFSTEADAPTHLEKYQLHNNCTVPVQVDMIILFQDIVDSEYHEECAKKFQAMLREYHRLIPALLEMLRSLDISPELQGELTQQMLKILPSVPMENLPTLVTFLQVNTSAPDLPQVVRSLRKHLNFYPEDRKHAKQYAEQVNYQLLTAESLQDSMLNSEPLVSAWLKLVEEAADTSEHNPMDVIMLLLLYSTNSRENKKLAKKVFSSKVRSGTFTPKLLQAVFERHSSSLIKRYFLNLNHLDDCRLCVEHLDSSSCQQVVRELLLLVVQDNGHSETFLTLLNEIPVSKLAPQCLGVMKLLPLVMERELGEVRQIMELICRVVYSKHGHLRKLEDDVHQYLRKLKQHMENSFKLKGVISSVVVAKNVIIDDESSYTATSNKDVLETSTGETVTLTPRASHAKSFLDLDSKLCVNNKIEGSYYEDMSSALISIRKQDADRTFLIWLTDKVSEEFESAYVNDVDDIKLSEELSLQFRLDSNATNTICIQIGNIVEKEMKTSSSNSRFSIIMLCPIFKLLRTLLADNLGAIDALLGCGVPMPNPETYEEFYMMDPNEQRFCLDSWFHCINWFIELVNAFSTHIDTDNIRKVCCRLDHIIILLELVAEKLPKSHDYKPPNCKFHYDCKPKPLGPAKSKKGATKSKGKKADKQENNETINGLAPVPNIASAKPNQGKAYAGKRVMWWDVVTAYKPFFQELEMEVFVLLSKELRAPTKTQNDETDEPELNCGSLLFLLMDYVDKVEYMLPDHTKRIMPFKFASHKDVCFANVAKVTPVSFAKTAIKNLDVLCVKLEQIFECNKTLLSQNDGVHDGPGMFEENTASIKLCCDYLLRGLSVTFSWEGLRHAEHKNLLKAALRRLASRVNHQYQSLSIKELLKECCEYVTSFESKVLDVQSASSLVKLLHTLIGFSVGEEPQLKEKLCEYTLDQSCRCMWGIQVVFIKLLNSNT</sequence>
<dbReference type="GO" id="GO:1990918">
    <property type="term" value="P:double-strand break repair involved in meiotic recombination"/>
    <property type="evidence" value="ECO:0007669"/>
    <property type="project" value="TreeGrafter"/>
</dbReference>
<dbReference type="InterPro" id="IPR029448">
    <property type="entry name" value="FANCD2"/>
</dbReference>
<evidence type="ECO:0000256" key="5">
    <source>
        <dbReference type="ARBA" id="ARBA00093456"/>
    </source>
</evidence>
<name>A0A7R9GWF6_TIMCR</name>
<evidence type="ECO:0000256" key="4">
    <source>
        <dbReference type="ARBA" id="ARBA00023242"/>
    </source>
</evidence>
<feature type="compositionally biased region" description="Basic residues" evidence="6">
    <location>
        <begin position="731"/>
        <end position="741"/>
    </location>
</feature>
<dbReference type="AlphaFoldDB" id="A0A7R9GWF6"/>
<comment type="similarity">
    <text evidence="5">Belongs to the Fanconi anemia protein FANCD2 family.</text>
</comment>
<evidence type="ECO:0000313" key="7">
    <source>
        <dbReference type="EMBL" id="CAD7400380.1"/>
    </source>
</evidence>
<evidence type="ECO:0000256" key="6">
    <source>
        <dbReference type="SAM" id="MobiDB-lite"/>
    </source>
</evidence>
<evidence type="ECO:0000256" key="3">
    <source>
        <dbReference type="ARBA" id="ARBA00022843"/>
    </source>
</evidence>
<evidence type="ECO:0000256" key="1">
    <source>
        <dbReference type="ARBA" id="ARBA00004123"/>
    </source>
</evidence>
<dbReference type="PANTHER" id="PTHR32086:SF0">
    <property type="entry name" value="FANCONI ANEMIA GROUP D2 PROTEIN"/>
    <property type="match status" value="1"/>
</dbReference>
<evidence type="ECO:0000256" key="2">
    <source>
        <dbReference type="ARBA" id="ARBA00022499"/>
    </source>
</evidence>
<dbReference type="GO" id="GO:0000793">
    <property type="term" value="C:condensed chromosome"/>
    <property type="evidence" value="ECO:0007669"/>
    <property type="project" value="TreeGrafter"/>
</dbReference>
<keyword evidence="2" id="KW-1017">Isopeptide bond</keyword>
<dbReference type="GO" id="GO:0007129">
    <property type="term" value="P:homologous chromosome pairing at meiosis"/>
    <property type="evidence" value="ECO:0007669"/>
    <property type="project" value="TreeGrafter"/>
</dbReference>
<protein>
    <submittedName>
        <fullName evidence="7">Uncharacterized protein</fullName>
    </submittedName>
</protein>
<dbReference type="GO" id="GO:0070182">
    <property type="term" value="F:DNA polymerase binding"/>
    <property type="evidence" value="ECO:0007669"/>
    <property type="project" value="TreeGrafter"/>
</dbReference>
<dbReference type="GO" id="GO:0036297">
    <property type="term" value="P:interstrand cross-link repair"/>
    <property type="evidence" value="ECO:0007669"/>
    <property type="project" value="TreeGrafter"/>
</dbReference>
<dbReference type="EMBL" id="OC318060">
    <property type="protein sequence ID" value="CAD7400380.1"/>
    <property type="molecule type" value="Genomic_DNA"/>
</dbReference>
<organism evidence="7">
    <name type="scientific">Timema cristinae</name>
    <name type="common">Walking stick</name>
    <dbReference type="NCBI Taxonomy" id="61476"/>
    <lineage>
        <taxon>Eukaryota</taxon>
        <taxon>Metazoa</taxon>
        <taxon>Ecdysozoa</taxon>
        <taxon>Arthropoda</taxon>
        <taxon>Hexapoda</taxon>
        <taxon>Insecta</taxon>
        <taxon>Pterygota</taxon>
        <taxon>Neoptera</taxon>
        <taxon>Polyneoptera</taxon>
        <taxon>Phasmatodea</taxon>
        <taxon>Timematodea</taxon>
        <taxon>Timematoidea</taxon>
        <taxon>Timematidae</taxon>
        <taxon>Timema</taxon>
    </lineage>
</organism>
<dbReference type="GO" id="GO:0005634">
    <property type="term" value="C:nucleus"/>
    <property type="evidence" value="ECO:0007669"/>
    <property type="project" value="UniProtKB-SubCell"/>
</dbReference>
<accession>A0A7R9GWF6</accession>
<comment type="subcellular location">
    <subcellularLocation>
        <location evidence="1">Nucleus</location>
    </subcellularLocation>
</comment>
<dbReference type="Pfam" id="PF14631">
    <property type="entry name" value="FancD2"/>
    <property type="match status" value="1"/>
</dbReference>
<keyword evidence="3" id="KW-0832">Ubl conjugation</keyword>
<keyword evidence="4" id="KW-0539">Nucleus</keyword>
<dbReference type="GO" id="GO:0031573">
    <property type="term" value="P:mitotic intra-S DNA damage checkpoint signaling"/>
    <property type="evidence" value="ECO:0007669"/>
    <property type="project" value="TreeGrafter"/>
</dbReference>
<gene>
    <name evidence="7" type="ORF">TCEB3V08_LOCUS5483</name>
</gene>